<dbReference type="SUPFAM" id="SSF88946">
    <property type="entry name" value="Sigma2 domain of RNA polymerase sigma factors"/>
    <property type="match status" value="1"/>
</dbReference>
<dbReference type="InterPro" id="IPR013324">
    <property type="entry name" value="RNA_pol_sigma_r3/r4-like"/>
</dbReference>
<dbReference type="InterPro" id="IPR039425">
    <property type="entry name" value="RNA_pol_sigma-70-like"/>
</dbReference>
<dbReference type="Gene3D" id="1.10.10.10">
    <property type="entry name" value="Winged helix-like DNA-binding domain superfamily/Winged helix DNA-binding domain"/>
    <property type="match status" value="1"/>
</dbReference>
<dbReference type="NCBIfam" id="TIGR02937">
    <property type="entry name" value="sigma70-ECF"/>
    <property type="match status" value="1"/>
</dbReference>
<dbReference type="eggNOG" id="COG1595">
    <property type="taxonomic scope" value="Bacteria"/>
</dbReference>
<evidence type="ECO:0000256" key="1">
    <source>
        <dbReference type="ARBA" id="ARBA00010641"/>
    </source>
</evidence>
<dbReference type="GO" id="GO:0006352">
    <property type="term" value="P:DNA-templated transcription initiation"/>
    <property type="evidence" value="ECO:0007669"/>
    <property type="project" value="InterPro"/>
</dbReference>
<keyword evidence="2" id="KW-0805">Transcription regulation</keyword>
<organism evidence="8 9">
    <name type="scientific">Teredinibacter turnerae (strain ATCC 39867 / T7901)</name>
    <dbReference type="NCBI Taxonomy" id="377629"/>
    <lineage>
        <taxon>Bacteria</taxon>
        <taxon>Pseudomonadati</taxon>
        <taxon>Pseudomonadota</taxon>
        <taxon>Gammaproteobacteria</taxon>
        <taxon>Cellvibrionales</taxon>
        <taxon>Cellvibrionaceae</taxon>
        <taxon>Teredinibacter</taxon>
    </lineage>
</organism>
<evidence type="ECO:0000259" key="6">
    <source>
        <dbReference type="Pfam" id="PF04542"/>
    </source>
</evidence>
<dbReference type="Pfam" id="PF04542">
    <property type="entry name" value="Sigma70_r2"/>
    <property type="match status" value="1"/>
</dbReference>
<dbReference type="SUPFAM" id="SSF88659">
    <property type="entry name" value="Sigma3 and sigma4 domains of RNA polymerase sigma factors"/>
    <property type="match status" value="1"/>
</dbReference>
<dbReference type="InterPro" id="IPR013325">
    <property type="entry name" value="RNA_pol_sigma_r2"/>
</dbReference>
<evidence type="ECO:0000256" key="4">
    <source>
        <dbReference type="ARBA" id="ARBA00023125"/>
    </source>
</evidence>
<dbReference type="STRING" id="377629.TERTU_3946"/>
<dbReference type="PANTHER" id="PTHR43133">
    <property type="entry name" value="RNA POLYMERASE ECF-TYPE SIGMA FACTO"/>
    <property type="match status" value="1"/>
</dbReference>
<name>C5BTM5_TERTT</name>
<keyword evidence="9" id="KW-1185">Reference proteome</keyword>
<dbReference type="InterPro" id="IPR007627">
    <property type="entry name" value="RNA_pol_sigma70_r2"/>
</dbReference>
<keyword evidence="5" id="KW-0804">Transcription</keyword>
<evidence type="ECO:0000313" key="9">
    <source>
        <dbReference type="Proteomes" id="UP000009080"/>
    </source>
</evidence>
<reference evidence="8 9" key="1">
    <citation type="journal article" date="2009" name="PLoS ONE">
        <title>The complete genome of Teredinibacter turnerae T7901: an intracellular endosymbiont of marine wood-boring bivalves (shipworms).</title>
        <authorList>
            <person name="Yang J.C."/>
            <person name="Madupu R."/>
            <person name="Durkin A.S."/>
            <person name="Ekborg N.A."/>
            <person name="Pedamallu C.S."/>
            <person name="Hostetler J.B."/>
            <person name="Radune D."/>
            <person name="Toms B.S."/>
            <person name="Henrissat B."/>
            <person name="Coutinho P.M."/>
            <person name="Schwarz S."/>
            <person name="Field L."/>
            <person name="Trindade-Silva A.E."/>
            <person name="Soares C.A.G."/>
            <person name="Elshahawi S."/>
            <person name="Hanora A."/>
            <person name="Schmidt E.W."/>
            <person name="Haygood M.G."/>
            <person name="Posfai J."/>
            <person name="Benner J."/>
            <person name="Madinger C."/>
            <person name="Nove J."/>
            <person name="Anton B."/>
            <person name="Chaudhary K."/>
            <person name="Foster J."/>
            <person name="Holman A."/>
            <person name="Kumar S."/>
            <person name="Lessard P.A."/>
            <person name="Luyten Y.A."/>
            <person name="Slatko B."/>
            <person name="Wood N."/>
            <person name="Wu B."/>
            <person name="Teplitski M."/>
            <person name="Mougous J.D."/>
            <person name="Ward N."/>
            <person name="Eisen J.A."/>
            <person name="Badger J.H."/>
            <person name="Distel D.L."/>
        </authorList>
    </citation>
    <scope>NUCLEOTIDE SEQUENCE [LARGE SCALE GENOMIC DNA]</scope>
    <source>
        <strain evidence="9">ATCC 39867 / T7901</strain>
    </source>
</reference>
<dbReference type="InterPro" id="IPR036388">
    <property type="entry name" value="WH-like_DNA-bd_sf"/>
</dbReference>
<evidence type="ECO:0000256" key="3">
    <source>
        <dbReference type="ARBA" id="ARBA00023082"/>
    </source>
</evidence>
<accession>C5BTM5</accession>
<dbReference type="Pfam" id="PF04545">
    <property type="entry name" value="Sigma70_r4"/>
    <property type="match status" value="1"/>
</dbReference>
<evidence type="ECO:0000256" key="2">
    <source>
        <dbReference type="ARBA" id="ARBA00023015"/>
    </source>
</evidence>
<dbReference type="HOGENOM" id="CLU_047691_3_0_6"/>
<feature type="domain" description="RNA polymerase sigma-70 region 2" evidence="6">
    <location>
        <begin position="26"/>
        <end position="93"/>
    </location>
</feature>
<dbReference type="GO" id="GO:0003677">
    <property type="term" value="F:DNA binding"/>
    <property type="evidence" value="ECO:0007669"/>
    <property type="project" value="UniProtKB-KW"/>
</dbReference>
<dbReference type="KEGG" id="ttu:TERTU_3946"/>
<gene>
    <name evidence="8" type="ordered locus">TERTU_3946</name>
</gene>
<dbReference type="OrthoDB" id="9780326at2"/>
<protein>
    <submittedName>
        <fullName evidence="8">RNA polymerase sigma factor, sigma-70 family</fullName>
    </submittedName>
</protein>
<dbReference type="AlphaFoldDB" id="C5BTM5"/>
<dbReference type="EMBL" id="CP001614">
    <property type="protein sequence ID" value="ACR14726.1"/>
    <property type="molecule type" value="Genomic_DNA"/>
</dbReference>
<proteinExistence type="inferred from homology"/>
<dbReference type="GO" id="GO:0016987">
    <property type="term" value="F:sigma factor activity"/>
    <property type="evidence" value="ECO:0007669"/>
    <property type="project" value="UniProtKB-KW"/>
</dbReference>
<dbReference type="InterPro" id="IPR014284">
    <property type="entry name" value="RNA_pol_sigma-70_dom"/>
</dbReference>
<sequence length="181" mass="20927">MKRENSQEDARIRAAQAGDAAAFEYLLQTHYGRLYRFACTWSGNPTDAEDITQQACIKLAHSLDQFRFDCAFTTWLYRIVVSCAIDWQRREQRHQHQDTSDLPEPVHRESPESGIFLQQLLQRIEGWGEGFKATLLLVFSEGMTHSEAADVLHVKESTISWRIHQIRQKLSLLAHQEEAKS</sequence>
<evidence type="ECO:0000313" key="8">
    <source>
        <dbReference type="EMBL" id="ACR14726.1"/>
    </source>
</evidence>
<evidence type="ECO:0000259" key="7">
    <source>
        <dbReference type="Pfam" id="PF04545"/>
    </source>
</evidence>
<dbReference type="PANTHER" id="PTHR43133:SF8">
    <property type="entry name" value="RNA POLYMERASE SIGMA FACTOR HI_1459-RELATED"/>
    <property type="match status" value="1"/>
</dbReference>
<dbReference type="Proteomes" id="UP000009080">
    <property type="component" value="Chromosome"/>
</dbReference>
<dbReference type="Gene3D" id="1.10.1740.10">
    <property type="match status" value="1"/>
</dbReference>
<keyword evidence="3" id="KW-0731">Sigma factor</keyword>
<dbReference type="InterPro" id="IPR007630">
    <property type="entry name" value="RNA_pol_sigma70_r4"/>
</dbReference>
<feature type="domain" description="RNA polymerase sigma-70 region 4" evidence="7">
    <location>
        <begin position="135"/>
        <end position="170"/>
    </location>
</feature>
<dbReference type="RefSeq" id="WP_015820840.1">
    <property type="nucleotide sequence ID" value="NC_012997.1"/>
</dbReference>
<comment type="similarity">
    <text evidence="1">Belongs to the sigma-70 factor family. ECF subfamily.</text>
</comment>
<evidence type="ECO:0000256" key="5">
    <source>
        <dbReference type="ARBA" id="ARBA00023163"/>
    </source>
</evidence>
<keyword evidence="4" id="KW-0238">DNA-binding</keyword>